<sequence>MTHYNLNLKINNCYNLLKETNIEMYKKLNMTSLIIMSYKLILNNLKMEIDKIYDENLIIEKYENSFNFRFQKDILFDKIYNLESSISYLKLFFMTMSRV</sequence>
<proteinExistence type="predicted"/>
<evidence type="ECO:0000313" key="1">
    <source>
        <dbReference type="EMBL" id="QHT73950.1"/>
    </source>
</evidence>
<dbReference type="EMBL" id="MN739834">
    <property type="protein sequence ID" value="QHT73950.1"/>
    <property type="molecule type" value="Genomic_DNA"/>
</dbReference>
<name>A0A6C0H0P1_9ZZZZ</name>
<reference evidence="1" key="1">
    <citation type="journal article" date="2020" name="Nature">
        <title>Giant virus diversity and host interactions through global metagenomics.</title>
        <authorList>
            <person name="Schulz F."/>
            <person name="Roux S."/>
            <person name="Paez-Espino D."/>
            <person name="Jungbluth S."/>
            <person name="Walsh D.A."/>
            <person name="Denef V.J."/>
            <person name="McMahon K.D."/>
            <person name="Konstantinidis K.T."/>
            <person name="Eloe-Fadrosh E.A."/>
            <person name="Kyrpides N.C."/>
            <person name="Woyke T."/>
        </authorList>
    </citation>
    <scope>NUCLEOTIDE SEQUENCE</scope>
    <source>
        <strain evidence="1">GVMAG-M-3300023179-4</strain>
    </source>
</reference>
<dbReference type="AlphaFoldDB" id="A0A6C0H0P1"/>
<accession>A0A6C0H0P1</accession>
<organism evidence="1">
    <name type="scientific">viral metagenome</name>
    <dbReference type="NCBI Taxonomy" id="1070528"/>
    <lineage>
        <taxon>unclassified sequences</taxon>
        <taxon>metagenomes</taxon>
        <taxon>organismal metagenomes</taxon>
    </lineage>
</organism>
<protein>
    <submittedName>
        <fullName evidence="1">Uncharacterized protein</fullName>
    </submittedName>
</protein>